<keyword evidence="2" id="KW-0479">Metal-binding</keyword>
<dbReference type="Proteomes" id="UP001347796">
    <property type="component" value="Unassembled WGS sequence"/>
</dbReference>
<dbReference type="GO" id="GO:0008270">
    <property type="term" value="F:zinc ion binding"/>
    <property type="evidence" value="ECO:0007669"/>
    <property type="project" value="UniProtKB-KW"/>
</dbReference>
<gene>
    <name evidence="10" type="ORF">SNE40_014944</name>
</gene>
<dbReference type="EMBL" id="JAZGQO010000010">
    <property type="protein sequence ID" value="KAK6176693.1"/>
    <property type="molecule type" value="Genomic_DNA"/>
</dbReference>
<feature type="domain" description="NuBaID C-terminal" evidence="9">
    <location>
        <begin position="210"/>
        <end position="287"/>
    </location>
</feature>
<keyword evidence="4" id="KW-0862">Zinc</keyword>
<comment type="function">
    <text evidence="6">Required for proper positioning of a substantial amount of TPR at the nuclear basket (NB) through interaction with TPR.</text>
</comment>
<evidence type="ECO:0000256" key="1">
    <source>
        <dbReference type="ARBA" id="ARBA00004123"/>
    </source>
</evidence>
<sequence length="386" mass="43756">MASNTITPDKVKTFLSTFLSSNTKENKTEKNVEVKSDDEKKETVLSPVESAAKFDFFKRVETYSPMTWFGKPKELSPLICARYGWENSMSDMLQCVSCRAVLSGHLPSTTEFDLYKEACDKLLEKLISGHEKLCWVAANPTSERFMILPLYDVVQLKNEFHERLCQLAKIKTTLPKLNFENLEKWGFDEEKCRQLATSQHIREDAAISATLAITGWTLGDSIDIIRCNYCKRRIGLWNYETKDLVCESSTDDQPSSKRIKLANKTTLDPITEHRYWCPWVTMETAPSKDSLGHDGQSLDDSINSPENEDVSFTFKRNEKCPGWVNTLKILVPVIAETVGSTGLSDSPMIDGIRSVRKILRVWSSPEKPKVKKADPVSSTESNKKES</sequence>
<dbReference type="AlphaFoldDB" id="A0AAN8JM78"/>
<dbReference type="InterPro" id="IPR012935">
    <property type="entry name" value="NuBaID_N"/>
</dbReference>
<keyword evidence="11" id="KW-1185">Reference proteome</keyword>
<reference evidence="10 11" key="1">
    <citation type="submission" date="2024-01" db="EMBL/GenBank/DDBJ databases">
        <title>The genome of the rayed Mediterranean limpet Patella caerulea (Linnaeus, 1758).</title>
        <authorList>
            <person name="Anh-Thu Weber A."/>
            <person name="Halstead-Nussloch G."/>
        </authorList>
    </citation>
    <scope>NUCLEOTIDE SEQUENCE [LARGE SCALE GENOMIC DNA]</scope>
    <source>
        <strain evidence="10">AATW-2023a</strain>
        <tissue evidence="10">Whole specimen</tissue>
    </source>
</reference>
<proteinExistence type="predicted"/>
<evidence type="ECO:0000256" key="6">
    <source>
        <dbReference type="ARBA" id="ARBA00044931"/>
    </source>
</evidence>
<dbReference type="PANTHER" id="PTHR15835">
    <property type="entry name" value="NUCLEAR-INTERACTING PARTNER OF ALK"/>
    <property type="match status" value="1"/>
</dbReference>
<evidence type="ECO:0000313" key="11">
    <source>
        <dbReference type="Proteomes" id="UP001347796"/>
    </source>
</evidence>
<dbReference type="PANTHER" id="PTHR15835:SF6">
    <property type="entry name" value="ZINC FINGER C3HC-TYPE PROTEIN 1"/>
    <property type="match status" value="1"/>
</dbReference>
<evidence type="ECO:0000313" key="10">
    <source>
        <dbReference type="EMBL" id="KAK6176693.1"/>
    </source>
</evidence>
<evidence type="ECO:0000259" key="8">
    <source>
        <dbReference type="Pfam" id="PF07967"/>
    </source>
</evidence>
<feature type="domain" description="C3HC-type" evidence="8">
    <location>
        <begin position="55"/>
        <end position="176"/>
    </location>
</feature>
<evidence type="ECO:0000256" key="7">
    <source>
        <dbReference type="SAM" id="MobiDB-lite"/>
    </source>
</evidence>
<organism evidence="10 11">
    <name type="scientific">Patella caerulea</name>
    <name type="common">Rayed Mediterranean limpet</name>
    <dbReference type="NCBI Taxonomy" id="87958"/>
    <lineage>
        <taxon>Eukaryota</taxon>
        <taxon>Metazoa</taxon>
        <taxon>Spiralia</taxon>
        <taxon>Lophotrochozoa</taxon>
        <taxon>Mollusca</taxon>
        <taxon>Gastropoda</taxon>
        <taxon>Patellogastropoda</taxon>
        <taxon>Patelloidea</taxon>
        <taxon>Patellidae</taxon>
        <taxon>Patella</taxon>
    </lineage>
</organism>
<keyword evidence="3" id="KW-0863">Zinc-finger</keyword>
<keyword evidence="5" id="KW-0539">Nucleus</keyword>
<dbReference type="Pfam" id="PF07967">
    <property type="entry name" value="zf-C3HC"/>
    <property type="match status" value="1"/>
</dbReference>
<name>A0AAN8JM78_PATCE</name>
<protein>
    <submittedName>
        <fullName evidence="10">Uncharacterized protein</fullName>
    </submittedName>
</protein>
<dbReference type="Pfam" id="PF08600">
    <property type="entry name" value="NuBaID_C"/>
    <property type="match status" value="1"/>
</dbReference>
<evidence type="ECO:0000259" key="9">
    <source>
        <dbReference type="Pfam" id="PF08600"/>
    </source>
</evidence>
<comment type="caution">
    <text evidence="10">The sequence shown here is derived from an EMBL/GenBank/DDBJ whole genome shotgun (WGS) entry which is preliminary data.</text>
</comment>
<evidence type="ECO:0000256" key="5">
    <source>
        <dbReference type="ARBA" id="ARBA00023242"/>
    </source>
</evidence>
<dbReference type="GO" id="GO:0005634">
    <property type="term" value="C:nucleus"/>
    <property type="evidence" value="ECO:0007669"/>
    <property type="project" value="UniProtKB-SubCell"/>
</dbReference>
<feature type="region of interest" description="Disordered" evidence="7">
    <location>
        <begin position="366"/>
        <end position="386"/>
    </location>
</feature>
<accession>A0AAN8JM78</accession>
<dbReference type="InterPro" id="IPR013909">
    <property type="entry name" value="NuBaID_C"/>
</dbReference>
<evidence type="ECO:0000256" key="2">
    <source>
        <dbReference type="ARBA" id="ARBA00022723"/>
    </source>
</evidence>
<comment type="subcellular location">
    <subcellularLocation>
        <location evidence="1">Nucleus</location>
    </subcellularLocation>
</comment>
<evidence type="ECO:0000256" key="4">
    <source>
        <dbReference type="ARBA" id="ARBA00022833"/>
    </source>
</evidence>
<evidence type="ECO:0000256" key="3">
    <source>
        <dbReference type="ARBA" id="ARBA00022771"/>
    </source>
</evidence>